<dbReference type="PANTHER" id="PTHR21610">
    <property type="entry name" value="VON WILLEBRAND FACTOR A DOMAIN-CONTAINING PROTEIN 8"/>
    <property type="match status" value="1"/>
</dbReference>
<dbReference type="GO" id="GO:0032991">
    <property type="term" value="C:protein-containing complex"/>
    <property type="evidence" value="ECO:0007669"/>
    <property type="project" value="UniProtKB-ARBA"/>
</dbReference>
<dbReference type="Pfam" id="PF07728">
    <property type="entry name" value="AAA_5"/>
    <property type="match status" value="2"/>
</dbReference>
<dbReference type="InterPro" id="IPR039891">
    <property type="entry name" value="VWA8"/>
</dbReference>
<dbReference type="SMART" id="SM00327">
    <property type="entry name" value="VWA"/>
    <property type="match status" value="1"/>
</dbReference>
<name>A0A8J5CXQ3_CHIOP</name>
<feature type="compositionally biased region" description="Gly residues" evidence="1">
    <location>
        <begin position="86"/>
        <end position="96"/>
    </location>
</feature>
<dbReference type="GO" id="GO:0005524">
    <property type="term" value="F:ATP binding"/>
    <property type="evidence" value="ECO:0007669"/>
    <property type="project" value="InterPro"/>
</dbReference>
<reference evidence="3" key="1">
    <citation type="submission" date="2020-07" db="EMBL/GenBank/DDBJ databases">
        <title>The High-quality genome of the commercially important snow crab, Chionoecetes opilio.</title>
        <authorList>
            <person name="Jeong J.-H."/>
            <person name="Ryu S."/>
        </authorList>
    </citation>
    <scope>NUCLEOTIDE SEQUENCE</scope>
    <source>
        <strain evidence="3">MADBK_172401_WGS</strain>
        <tissue evidence="3">Digestive gland</tissue>
    </source>
</reference>
<dbReference type="Gene3D" id="3.40.50.410">
    <property type="entry name" value="von Willebrand factor, type A domain"/>
    <property type="match status" value="1"/>
</dbReference>
<dbReference type="Proteomes" id="UP000770661">
    <property type="component" value="Unassembled WGS sequence"/>
</dbReference>
<dbReference type="PROSITE" id="PS50234">
    <property type="entry name" value="VWFA"/>
    <property type="match status" value="1"/>
</dbReference>
<dbReference type="InterPro" id="IPR011704">
    <property type="entry name" value="ATPase_dyneun-rel_AAA"/>
</dbReference>
<dbReference type="SMART" id="SM00382">
    <property type="entry name" value="AAA"/>
    <property type="match status" value="2"/>
</dbReference>
<dbReference type="InterPro" id="IPR036465">
    <property type="entry name" value="vWFA_dom_sf"/>
</dbReference>
<dbReference type="GO" id="GO:0016887">
    <property type="term" value="F:ATP hydrolysis activity"/>
    <property type="evidence" value="ECO:0007669"/>
    <property type="project" value="InterPro"/>
</dbReference>
<evidence type="ECO:0000313" key="3">
    <source>
        <dbReference type="EMBL" id="KAG0722072.1"/>
    </source>
</evidence>
<dbReference type="OrthoDB" id="5186at2759"/>
<dbReference type="PANTHER" id="PTHR21610:SF9">
    <property type="entry name" value="VON WILLEBRAND FACTOR A DOMAIN-CONTAINING PROTEIN 8"/>
    <property type="match status" value="1"/>
</dbReference>
<evidence type="ECO:0000259" key="2">
    <source>
        <dbReference type="PROSITE" id="PS50234"/>
    </source>
</evidence>
<evidence type="ECO:0000256" key="1">
    <source>
        <dbReference type="SAM" id="MobiDB-lite"/>
    </source>
</evidence>
<proteinExistence type="predicted"/>
<organism evidence="3 4">
    <name type="scientific">Chionoecetes opilio</name>
    <name type="common">Atlantic snow crab</name>
    <name type="synonym">Cancer opilio</name>
    <dbReference type="NCBI Taxonomy" id="41210"/>
    <lineage>
        <taxon>Eukaryota</taxon>
        <taxon>Metazoa</taxon>
        <taxon>Ecdysozoa</taxon>
        <taxon>Arthropoda</taxon>
        <taxon>Crustacea</taxon>
        <taxon>Multicrustacea</taxon>
        <taxon>Malacostraca</taxon>
        <taxon>Eumalacostraca</taxon>
        <taxon>Eucarida</taxon>
        <taxon>Decapoda</taxon>
        <taxon>Pleocyemata</taxon>
        <taxon>Brachyura</taxon>
        <taxon>Eubrachyura</taxon>
        <taxon>Majoidea</taxon>
        <taxon>Majidae</taxon>
        <taxon>Chionoecetes</taxon>
    </lineage>
</organism>
<evidence type="ECO:0000313" key="4">
    <source>
        <dbReference type="Proteomes" id="UP000770661"/>
    </source>
</evidence>
<accession>A0A8J5CXQ3</accession>
<dbReference type="InterPro" id="IPR002035">
    <property type="entry name" value="VWF_A"/>
</dbReference>
<dbReference type="GO" id="GO:0005737">
    <property type="term" value="C:cytoplasm"/>
    <property type="evidence" value="ECO:0007669"/>
    <property type="project" value="TreeGrafter"/>
</dbReference>
<dbReference type="FunFam" id="3.40.50.300:FF:000663">
    <property type="entry name" value="von Willebrand factor A domain containing 8"/>
    <property type="match status" value="1"/>
</dbReference>
<sequence length="1711" mass="187484">MSPSFLSKCPYLHLGRLGGGVLQRAVGGNALPVLVGEDEGGDHPPPAPPAPAAVPPVGQLEGVHGAAAAEPLHREPREGDRRKGGLPRGLGRGAGGVTDERSCSAAEHLDQLLQRHPGADSDITARCLSLAHTLLSPESKALGLPDFPVDNLSYAIAILDHFPGVDPSRLVQRLYPFPAFLAQESFKSVEDVLSTFSFSSFLRGNTCAGLNEVEGVHVKEDSANTAEVVLKVEGRKATAQVTSGNSWGSAPPPFVSTPYHHEVLTDLLQSHSVADLCIIGPRGCGKSAVVAKMAHMLGYQAEPVLVYQDMTSRDLVQQRVTSPSGDTAWQFSPLVTAALEGKMAILDGIHRLHHGTLAVLHRLVHDRELQLYDGSRLLHAGRYDALKTKNNLTDEDMLAKGLQRIHPAFRIVALAEPPWRLTSQETNNLIEKLVGECDASVEQLISLASQLSVSTDPAMRSLAESLSLRQIIRIAKRFRAYPNFDLNTAVYKACLARFLPPLAKQALDVTLESRGITKMKAGESGKRVCEVQDGVLRIGDTHAQVYTPDNATKIPDTLFFDINQHVAVLENMLQDWLLGDHLLLVGNQGVGKNKLADRFLYLLSRPREYIQLHRDTTVQSLTIQPVVREGRIQYEDSPLVVAVKTGRVLVVDEADKAPTHVTCVLKTLVENGEMLLSDGRRIVPSAHPLAASQDANIIISHPDFRMIVLANRPGFPFLGNDFFGSLGDLFSCHAIDNPSVESEMALLRSYGPDVPEEIMRHLVGAFGELRDLADQALIQYPYSTREIVNIIKHLQIVMGSYAFEPEYEVDEQVLAEPEAFPDDGVAHVVRNVLDFDSWAGDAKETLVRVMHRHGIPIGTSPRNISLAKKIPLPAPTLAATWQVLAQRHTGKTGLVRLPIDASPIRYRRPTQVNVSHLEADAVQARSSVFTEQQSYWALPLYETALVTDVAVSPGGTQDSLDDTIHVTTVAPAALYSLVPKSSQPLKQILLHDLLPRYRSAYQPRLKVAQLRNGSVAVHEEVSNTLMMIDPDKGTVVGIQLSSIFEDAAETFMKKIGSGKQTYLRMSKDRADQGQLVLWEVGGGNVVFVDLVNEVVHSVNIPLALSSFHLVDSGHQWLAVDEDGGKWLLRGDDSEFVLHPVAQTPKDNGRHVTISSVAPHNLSDFILSSALKEQISAPSRLIAPQDALAAVAVGFPDLDASENELYVWERKGVSQSDLLPFCDPATITVTLKDCGQIIRYANEAPDDAFEYNQPPARNCFFLEVTDLVNRSVSYVPVPRASQASPYWAWAAAARTTPLVLAATSGQGVVSVDSSGVLRLWQTGSEGIERALVEWRKMIGEDSGELRLDVERYSGEDVTEPKHGKEDPDNEPHVGGNTWAGGTGGRDTAGLGGKGGPYRLDAGHDVHQVTQAEKDAVPEEVRRAAREMGQKAFKERLKQIKMSEYDASLYERFVKNVEPQIRALRGIINTLQAKGKERQWLRHRTSGELDDTKLIEGLAGERNIYRQRREEEPEVGAPQTHPKRLRVVVDVSGSMYRFNGHDGRLEREMEATLMVMEALEGFETKLKYDIYGHSGEECAVPLVESDSVPGNNKERLDVLKTMQAHAQFCLSGDHTLEAAMSAVKQVASEEADERFVILLSDANLERYGIRPSELAKALTAESSVNTYAIFIGSLGDQADRLTKALPAGHSFVCLDLKKIPQILQQIFTSAMIK</sequence>
<dbReference type="Gene3D" id="3.40.50.300">
    <property type="entry name" value="P-loop containing nucleotide triphosphate hydrolases"/>
    <property type="match status" value="2"/>
</dbReference>
<feature type="compositionally biased region" description="Basic and acidic residues" evidence="1">
    <location>
        <begin position="1350"/>
        <end position="1370"/>
    </location>
</feature>
<gene>
    <name evidence="3" type="ORF">GWK47_045171</name>
</gene>
<keyword evidence="4" id="KW-1185">Reference proteome</keyword>
<feature type="compositionally biased region" description="Basic and acidic residues" evidence="1">
    <location>
        <begin position="71"/>
        <end position="83"/>
    </location>
</feature>
<feature type="compositionally biased region" description="Pro residues" evidence="1">
    <location>
        <begin position="43"/>
        <end position="54"/>
    </location>
</feature>
<comment type="caution">
    <text evidence="3">The sequence shown here is derived from an EMBL/GenBank/DDBJ whole genome shotgun (WGS) entry which is preliminary data.</text>
</comment>
<dbReference type="EMBL" id="JACEEZ010010068">
    <property type="protein sequence ID" value="KAG0722072.1"/>
    <property type="molecule type" value="Genomic_DNA"/>
</dbReference>
<dbReference type="InterPro" id="IPR027417">
    <property type="entry name" value="P-loop_NTPase"/>
</dbReference>
<protein>
    <submittedName>
        <fullName evidence="3">von Willebrand factor A domain-containing protein 8</fullName>
    </submittedName>
</protein>
<feature type="region of interest" description="Disordered" evidence="1">
    <location>
        <begin position="1350"/>
        <end position="1383"/>
    </location>
</feature>
<feature type="domain" description="VWFA" evidence="2">
    <location>
        <begin position="1522"/>
        <end position="1704"/>
    </location>
</feature>
<feature type="region of interest" description="Disordered" evidence="1">
    <location>
        <begin position="33"/>
        <end position="101"/>
    </location>
</feature>
<dbReference type="SUPFAM" id="SSF52540">
    <property type="entry name" value="P-loop containing nucleoside triphosphate hydrolases"/>
    <property type="match status" value="2"/>
</dbReference>
<dbReference type="SUPFAM" id="SSF53300">
    <property type="entry name" value="vWA-like"/>
    <property type="match status" value="1"/>
</dbReference>
<dbReference type="InterPro" id="IPR003593">
    <property type="entry name" value="AAA+_ATPase"/>
</dbReference>